<evidence type="ECO:0000259" key="19">
    <source>
        <dbReference type="PROSITE" id="PS50894"/>
    </source>
</evidence>
<evidence type="ECO:0000256" key="7">
    <source>
        <dbReference type="ARBA" id="ARBA00022692"/>
    </source>
</evidence>
<dbReference type="Pfam" id="PF00512">
    <property type="entry name" value="HisKA"/>
    <property type="match status" value="1"/>
</dbReference>
<dbReference type="InterPro" id="IPR008207">
    <property type="entry name" value="Sig_transdc_His_kin_Hpt_dom"/>
</dbReference>
<keyword evidence="11" id="KW-1133">Transmembrane helix</keyword>
<protein>
    <recommendedName>
        <fullName evidence="3">histidine kinase</fullName>
        <ecNumber evidence="3">2.7.13.3</ecNumber>
    </recommendedName>
</protein>
<dbReference type="EC" id="2.7.13.3" evidence="3"/>
<evidence type="ECO:0000256" key="5">
    <source>
        <dbReference type="ARBA" id="ARBA00022553"/>
    </source>
</evidence>
<dbReference type="SUPFAM" id="SSF47226">
    <property type="entry name" value="Histidine-containing phosphotransfer domain, HPT domain"/>
    <property type="match status" value="1"/>
</dbReference>
<dbReference type="SUPFAM" id="SSF55874">
    <property type="entry name" value="ATPase domain of HSP90 chaperone/DNA topoisomerase II/histidine kinase"/>
    <property type="match status" value="1"/>
</dbReference>
<dbReference type="InterPro" id="IPR036097">
    <property type="entry name" value="HisK_dim/P_sf"/>
</dbReference>
<evidence type="ECO:0000256" key="4">
    <source>
        <dbReference type="ARBA" id="ARBA00022475"/>
    </source>
</evidence>
<keyword evidence="7" id="KW-0812">Transmembrane</keyword>
<dbReference type="GO" id="GO:0005886">
    <property type="term" value="C:plasma membrane"/>
    <property type="evidence" value="ECO:0007669"/>
    <property type="project" value="UniProtKB-SubCell"/>
</dbReference>
<dbReference type="Gene3D" id="1.10.287.130">
    <property type="match status" value="1"/>
</dbReference>
<evidence type="ECO:0000256" key="2">
    <source>
        <dbReference type="ARBA" id="ARBA00004651"/>
    </source>
</evidence>
<sequence length="695" mass="76816">MFELITDTIHENLTVGELPLYEASVSAYSNTEAVAEFFQNNELLPGVAVVQPDSGSLVGMVSRDRCLDILSRPFGQELYLKKPVRHLAVSEGKPLVVNETVGVHQAARSALSRAPDRVFEPLVVAREDSGYSILDTRLVLTAQSALLELAAKTVEEQKELAEAANQSKSEFLANMSHEIRTPLTAILGFAEELSEEHQSQQQRLEYIETILRNGEHLLQLINDLLDLSKIESTQAELEQITTEVEPFFSDVLQLLAVRAEKKDLELTGRFETKVPSNIRFDPTRVRQVLVNLIGNALKFTEQGGVQVVIRYDPLTESTGTLILAVEDTGIGMTAEQVDRLFHRFTQADGSTTRRYGGTGLGLSISRRLARMMSGDITVQSEVGIGSCFTANVVVDVPPKTDWIAAGTRVSPRVQKTERTPQSIQTLPDCQILLVEDSEDNQVLLSRILTRAGATISIASNGQEALDVIHDDPSRFGLILMDMQMPIMDGYTATRQLRHSGWTRPIIALTANAMKGDSNNCLAAGCNDYATKPIDREHLFGLIHRMVTHSAKSDEMKHPPSEEVPIHSSSESTASQSSDSSTFDERIAKERCGGDEELLEEILTIFHESLDHEIYQLRAAWTAEDSSTVKRLAHTLKNSADNIGASAASRIAQTLEVKLSSPDLSLEELTSIRDDLESIFNRLKLDVERYLSRCHA</sequence>
<feature type="compositionally biased region" description="Low complexity" evidence="16">
    <location>
        <begin position="567"/>
        <end position="580"/>
    </location>
</feature>
<dbReference type="SMART" id="SM00387">
    <property type="entry name" value="HATPase_c"/>
    <property type="match status" value="1"/>
</dbReference>
<keyword evidence="6 20" id="KW-0808">Transferase</keyword>
<dbReference type="FunFam" id="1.10.287.130:FF:000001">
    <property type="entry name" value="Two-component sensor histidine kinase"/>
    <property type="match status" value="1"/>
</dbReference>
<dbReference type="InterPro" id="IPR004358">
    <property type="entry name" value="Sig_transdc_His_kin-like_C"/>
</dbReference>
<dbReference type="PROSITE" id="PS50110">
    <property type="entry name" value="RESPONSE_REGULATORY"/>
    <property type="match status" value="1"/>
</dbReference>
<keyword evidence="5 15" id="KW-0597">Phosphoprotein</keyword>
<feature type="region of interest" description="Disordered" evidence="16">
    <location>
        <begin position="550"/>
        <end position="584"/>
    </location>
</feature>
<evidence type="ECO:0000313" key="20">
    <source>
        <dbReference type="EMBL" id="TWT43098.1"/>
    </source>
</evidence>
<evidence type="ECO:0000256" key="9">
    <source>
        <dbReference type="ARBA" id="ARBA00022777"/>
    </source>
</evidence>
<feature type="domain" description="HPt" evidence="19">
    <location>
        <begin position="594"/>
        <end position="689"/>
    </location>
</feature>
<dbReference type="Pfam" id="PF01627">
    <property type="entry name" value="Hpt"/>
    <property type="match status" value="1"/>
</dbReference>
<reference evidence="20 21" key="1">
    <citation type="submission" date="2019-02" db="EMBL/GenBank/DDBJ databases">
        <title>Deep-cultivation of Planctomycetes and their phenomic and genomic characterization uncovers novel biology.</title>
        <authorList>
            <person name="Wiegand S."/>
            <person name="Jogler M."/>
            <person name="Boedeker C."/>
            <person name="Pinto D."/>
            <person name="Vollmers J."/>
            <person name="Rivas-Marin E."/>
            <person name="Kohn T."/>
            <person name="Peeters S.H."/>
            <person name="Heuer A."/>
            <person name="Rast P."/>
            <person name="Oberbeckmann S."/>
            <person name="Bunk B."/>
            <person name="Jeske O."/>
            <person name="Meyerdierks A."/>
            <person name="Storesund J.E."/>
            <person name="Kallscheuer N."/>
            <person name="Luecker S."/>
            <person name="Lage O.M."/>
            <person name="Pohl T."/>
            <person name="Merkel B.J."/>
            <person name="Hornburger P."/>
            <person name="Mueller R.-W."/>
            <person name="Bruemmer F."/>
            <person name="Labrenz M."/>
            <person name="Spormann A.M."/>
            <person name="Op Den Camp H."/>
            <person name="Overmann J."/>
            <person name="Amann R."/>
            <person name="Jetten M.S.M."/>
            <person name="Mascher T."/>
            <person name="Medema M.H."/>
            <person name="Devos D.P."/>
            <person name="Kaster A.-K."/>
            <person name="Ovreas L."/>
            <person name="Rohde M."/>
            <person name="Galperin M.Y."/>
            <person name="Jogler C."/>
        </authorList>
    </citation>
    <scope>NUCLEOTIDE SEQUENCE [LARGE SCALE GENOMIC DNA]</scope>
    <source>
        <strain evidence="20 21">KOR42</strain>
    </source>
</reference>
<keyword evidence="9" id="KW-0418">Kinase</keyword>
<keyword evidence="10" id="KW-0067">ATP-binding</keyword>
<dbReference type="InterPro" id="IPR003661">
    <property type="entry name" value="HisK_dim/P_dom"/>
</dbReference>
<dbReference type="OrthoDB" id="9790669at2"/>
<feature type="domain" description="Histidine kinase" evidence="17">
    <location>
        <begin position="174"/>
        <end position="396"/>
    </location>
</feature>
<comment type="subcellular location">
    <subcellularLocation>
        <location evidence="2">Cell membrane</location>
        <topology evidence="2">Multi-pass membrane protein</topology>
    </subcellularLocation>
</comment>
<evidence type="ECO:0000256" key="10">
    <source>
        <dbReference type="ARBA" id="ARBA00022840"/>
    </source>
</evidence>
<dbReference type="GO" id="GO:0005524">
    <property type="term" value="F:ATP binding"/>
    <property type="evidence" value="ECO:0007669"/>
    <property type="project" value="UniProtKB-KW"/>
</dbReference>
<accession>A0A5C5VWV6</accession>
<evidence type="ECO:0000256" key="15">
    <source>
        <dbReference type="PROSITE-ProRule" id="PRU00169"/>
    </source>
</evidence>
<gene>
    <name evidence="20" type="primary">arcB</name>
    <name evidence="20" type="ORF">KOR42_45040</name>
</gene>
<dbReference type="Pfam" id="PF02518">
    <property type="entry name" value="HATPase_c"/>
    <property type="match status" value="1"/>
</dbReference>
<dbReference type="PROSITE" id="PS50109">
    <property type="entry name" value="HIS_KIN"/>
    <property type="match status" value="1"/>
</dbReference>
<dbReference type="SMART" id="SM00388">
    <property type="entry name" value="HisKA"/>
    <property type="match status" value="1"/>
</dbReference>
<dbReference type="Pfam" id="PF00072">
    <property type="entry name" value="Response_reg"/>
    <property type="match status" value="1"/>
</dbReference>
<keyword evidence="21" id="KW-1185">Reference proteome</keyword>
<comment type="catalytic activity">
    <reaction evidence="1">
        <text>ATP + protein L-histidine = ADP + protein N-phospho-L-histidine.</text>
        <dbReference type="EC" id="2.7.13.3"/>
    </reaction>
</comment>
<dbReference type="InterPro" id="IPR036890">
    <property type="entry name" value="HATPase_C_sf"/>
</dbReference>
<evidence type="ECO:0000256" key="3">
    <source>
        <dbReference type="ARBA" id="ARBA00012438"/>
    </source>
</evidence>
<dbReference type="InterPro" id="IPR036641">
    <property type="entry name" value="HPT_dom_sf"/>
</dbReference>
<dbReference type="CDD" id="cd16922">
    <property type="entry name" value="HATPase_EvgS-ArcB-TorS-like"/>
    <property type="match status" value="1"/>
</dbReference>
<dbReference type="Proteomes" id="UP000317243">
    <property type="component" value="Unassembled WGS sequence"/>
</dbReference>
<dbReference type="SMART" id="SM00448">
    <property type="entry name" value="REC"/>
    <property type="match status" value="1"/>
</dbReference>
<dbReference type="CDD" id="cd17546">
    <property type="entry name" value="REC_hyHK_CKI1_RcsC-like"/>
    <property type="match status" value="1"/>
</dbReference>
<evidence type="ECO:0000313" key="21">
    <source>
        <dbReference type="Proteomes" id="UP000317243"/>
    </source>
</evidence>
<feature type="domain" description="Response regulatory" evidence="18">
    <location>
        <begin position="430"/>
        <end position="546"/>
    </location>
</feature>
<evidence type="ECO:0000256" key="16">
    <source>
        <dbReference type="SAM" id="MobiDB-lite"/>
    </source>
</evidence>
<dbReference type="PROSITE" id="PS50894">
    <property type="entry name" value="HPT"/>
    <property type="match status" value="1"/>
</dbReference>
<evidence type="ECO:0000256" key="1">
    <source>
        <dbReference type="ARBA" id="ARBA00000085"/>
    </source>
</evidence>
<evidence type="ECO:0000256" key="8">
    <source>
        <dbReference type="ARBA" id="ARBA00022741"/>
    </source>
</evidence>
<evidence type="ECO:0000256" key="13">
    <source>
        <dbReference type="ARBA" id="ARBA00023136"/>
    </source>
</evidence>
<dbReference type="InterPro" id="IPR001789">
    <property type="entry name" value="Sig_transdc_resp-reg_receiver"/>
</dbReference>
<dbReference type="CDD" id="cd00088">
    <property type="entry name" value="HPT"/>
    <property type="match status" value="1"/>
</dbReference>
<dbReference type="Gene3D" id="3.40.50.2300">
    <property type="match status" value="1"/>
</dbReference>
<dbReference type="InterPro" id="IPR005467">
    <property type="entry name" value="His_kinase_dom"/>
</dbReference>
<keyword evidence="4" id="KW-1003">Cell membrane</keyword>
<dbReference type="RefSeq" id="WP_146511857.1">
    <property type="nucleotide sequence ID" value="NZ_SIHI01000033.1"/>
</dbReference>
<evidence type="ECO:0000256" key="11">
    <source>
        <dbReference type="ARBA" id="ARBA00022989"/>
    </source>
</evidence>
<dbReference type="AlphaFoldDB" id="A0A5C5VWV6"/>
<name>A0A5C5VWV6_9PLAN</name>
<dbReference type="SUPFAM" id="SSF52172">
    <property type="entry name" value="CheY-like"/>
    <property type="match status" value="1"/>
</dbReference>
<dbReference type="InterPro" id="IPR003594">
    <property type="entry name" value="HATPase_dom"/>
</dbReference>
<evidence type="ECO:0000256" key="6">
    <source>
        <dbReference type="ARBA" id="ARBA00022679"/>
    </source>
</evidence>
<evidence type="ECO:0000256" key="12">
    <source>
        <dbReference type="ARBA" id="ARBA00023012"/>
    </source>
</evidence>
<evidence type="ECO:0000259" key="17">
    <source>
        <dbReference type="PROSITE" id="PS50109"/>
    </source>
</evidence>
<proteinExistence type="predicted"/>
<organism evidence="20 21">
    <name type="scientific">Thalassoglobus neptunius</name>
    <dbReference type="NCBI Taxonomy" id="1938619"/>
    <lineage>
        <taxon>Bacteria</taxon>
        <taxon>Pseudomonadati</taxon>
        <taxon>Planctomycetota</taxon>
        <taxon>Planctomycetia</taxon>
        <taxon>Planctomycetales</taxon>
        <taxon>Planctomycetaceae</taxon>
        <taxon>Thalassoglobus</taxon>
    </lineage>
</organism>
<comment type="caution">
    <text evidence="20">The sequence shown here is derived from an EMBL/GenBank/DDBJ whole genome shotgun (WGS) entry which is preliminary data.</text>
</comment>
<evidence type="ECO:0000259" key="18">
    <source>
        <dbReference type="PROSITE" id="PS50110"/>
    </source>
</evidence>
<dbReference type="CDD" id="cd00082">
    <property type="entry name" value="HisKA"/>
    <property type="match status" value="1"/>
</dbReference>
<keyword evidence="12" id="KW-0902">Two-component regulatory system</keyword>
<feature type="compositionally biased region" description="Basic and acidic residues" evidence="16">
    <location>
        <begin position="550"/>
        <end position="564"/>
    </location>
</feature>
<dbReference type="InterPro" id="IPR011006">
    <property type="entry name" value="CheY-like_superfamily"/>
</dbReference>
<feature type="modified residue" description="Phosphohistidine" evidence="14">
    <location>
        <position position="633"/>
    </location>
</feature>
<dbReference type="EMBL" id="SIHI01000033">
    <property type="protein sequence ID" value="TWT43098.1"/>
    <property type="molecule type" value="Genomic_DNA"/>
</dbReference>
<dbReference type="PANTHER" id="PTHR45339:SF1">
    <property type="entry name" value="HYBRID SIGNAL TRANSDUCTION HISTIDINE KINASE J"/>
    <property type="match status" value="1"/>
</dbReference>
<dbReference type="PRINTS" id="PR00344">
    <property type="entry name" value="BCTRLSENSOR"/>
</dbReference>
<keyword evidence="13" id="KW-0472">Membrane</keyword>
<feature type="modified residue" description="4-aspartylphosphate" evidence="15">
    <location>
        <position position="481"/>
    </location>
</feature>
<dbReference type="Gene3D" id="3.30.565.10">
    <property type="entry name" value="Histidine kinase-like ATPase, C-terminal domain"/>
    <property type="match status" value="1"/>
</dbReference>
<dbReference type="GO" id="GO:0000155">
    <property type="term" value="F:phosphorelay sensor kinase activity"/>
    <property type="evidence" value="ECO:0007669"/>
    <property type="project" value="InterPro"/>
</dbReference>
<dbReference type="PANTHER" id="PTHR45339">
    <property type="entry name" value="HYBRID SIGNAL TRANSDUCTION HISTIDINE KINASE J"/>
    <property type="match status" value="1"/>
</dbReference>
<dbReference type="SUPFAM" id="SSF47384">
    <property type="entry name" value="Homodimeric domain of signal transducing histidine kinase"/>
    <property type="match status" value="1"/>
</dbReference>
<keyword evidence="8" id="KW-0547">Nucleotide-binding</keyword>
<evidence type="ECO:0000256" key="14">
    <source>
        <dbReference type="PROSITE-ProRule" id="PRU00110"/>
    </source>
</evidence>
<dbReference type="Gene3D" id="1.20.120.160">
    <property type="entry name" value="HPT domain"/>
    <property type="match status" value="1"/>
</dbReference>
<dbReference type="FunFam" id="3.30.565.10:FF:000010">
    <property type="entry name" value="Sensor histidine kinase RcsC"/>
    <property type="match status" value="1"/>
</dbReference>